<keyword evidence="2" id="KW-0812">Transmembrane</keyword>
<accession>A0AAE3XGK6</accession>
<keyword evidence="2" id="KW-0472">Membrane</keyword>
<evidence type="ECO:0000313" key="4">
    <source>
        <dbReference type="Proteomes" id="UP001185092"/>
    </source>
</evidence>
<dbReference type="RefSeq" id="WP_309936678.1">
    <property type="nucleotide sequence ID" value="NZ_AP025305.1"/>
</dbReference>
<feature type="region of interest" description="Disordered" evidence="1">
    <location>
        <begin position="61"/>
        <end position="83"/>
    </location>
</feature>
<feature type="transmembrane region" description="Helical" evidence="2">
    <location>
        <begin position="41"/>
        <end position="58"/>
    </location>
</feature>
<gene>
    <name evidence="3" type="ORF">HNQ88_000207</name>
</gene>
<dbReference type="AlphaFoldDB" id="A0AAE3XGK6"/>
<proteinExistence type="predicted"/>
<evidence type="ECO:0000256" key="2">
    <source>
        <dbReference type="SAM" id="Phobius"/>
    </source>
</evidence>
<keyword evidence="2" id="KW-1133">Transmembrane helix</keyword>
<protein>
    <submittedName>
        <fullName evidence="3">Uncharacterized protein</fullName>
    </submittedName>
</protein>
<evidence type="ECO:0000256" key="1">
    <source>
        <dbReference type="SAM" id="MobiDB-lite"/>
    </source>
</evidence>
<evidence type="ECO:0000313" key="3">
    <source>
        <dbReference type="EMBL" id="MDR6237231.1"/>
    </source>
</evidence>
<reference evidence="3" key="1">
    <citation type="submission" date="2023-07" db="EMBL/GenBank/DDBJ databases">
        <title>Genomic Encyclopedia of Type Strains, Phase IV (KMG-IV): sequencing the most valuable type-strain genomes for metagenomic binning, comparative biology and taxonomic classification.</title>
        <authorList>
            <person name="Goeker M."/>
        </authorList>
    </citation>
    <scope>NUCLEOTIDE SEQUENCE</scope>
    <source>
        <strain evidence="3">DSM 26174</strain>
    </source>
</reference>
<dbReference type="Proteomes" id="UP001185092">
    <property type="component" value="Unassembled WGS sequence"/>
</dbReference>
<organism evidence="3 4">
    <name type="scientific">Aureibacter tunicatorum</name>
    <dbReference type="NCBI Taxonomy" id="866807"/>
    <lineage>
        <taxon>Bacteria</taxon>
        <taxon>Pseudomonadati</taxon>
        <taxon>Bacteroidota</taxon>
        <taxon>Cytophagia</taxon>
        <taxon>Cytophagales</taxon>
        <taxon>Persicobacteraceae</taxon>
        <taxon>Aureibacter</taxon>
    </lineage>
</organism>
<feature type="compositionally biased region" description="Polar residues" evidence="1">
    <location>
        <begin position="73"/>
        <end position="83"/>
    </location>
</feature>
<sequence>MNKNLEAEKAKLKKLTDQYKTGIETDFNILKEETDKGLKKAAVAAGIFAGVMLLSRLFRSSPPKQKKKRAKNSEQVNGEEATSQIVVNEKRAMRDNPIYQVFMTEITLFLLSLAKRKLQEAFFNINFSDKDNDE</sequence>
<name>A0AAE3XGK6_9BACT</name>
<keyword evidence="4" id="KW-1185">Reference proteome</keyword>
<dbReference type="EMBL" id="JAVDQD010000001">
    <property type="protein sequence ID" value="MDR6237231.1"/>
    <property type="molecule type" value="Genomic_DNA"/>
</dbReference>
<comment type="caution">
    <text evidence="3">The sequence shown here is derived from an EMBL/GenBank/DDBJ whole genome shotgun (WGS) entry which is preliminary data.</text>
</comment>